<reference evidence="1" key="1">
    <citation type="submission" date="2020-03" db="EMBL/GenBank/DDBJ databases">
        <title>The deep terrestrial virosphere.</title>
        <authorList>
            <person name="Holmfeldt K."/>
            <person name="Nilsson E."/>
            <person name="Simone D."/>
            <person name="Lopez-Fernandez M."/>
            <person name="Wu X."/>
            <person name="de Brujin I."/>
            <person name="Lundin D."/>
            <person name="Andersson A."/>
            <person name="Bertilsson S."/>
            <person name="Dopson M."/>
        </authorList>
    </citation>
    <scope>NUCLEOTIDE SEQUENCE</scope>
    <source>
        <strain evidence="1">MM415B03021</strain>
    </source>
</reference>
<accession>A0A6M3KZ68</accession>
<dbReference type="AlphaFoldDB" id="A0A6M3KZ68"/>
<organism evidence="1">
    <name type="scientific">viral metagenome</name>
    <dbReference type="NCBI Taxonomy" id="1070528"/>
    <lineage>
        <taxon>unclassified sequences</taxon>
        <taxon>metagenomes</taxon>
        <taxon>organismal metagenomes</taxon>
    </lineage>
</organism>
<proteinExistence type="predicted"/>
<protein>
    <submittedName>
        <fullName evidence="1">Uncharacterized protein</fullName>
    </submittedName>
</protein>
<dbReference type="EMBL" id="MT142695">
    <property type="protein sequence ID" value="QJA87300.1"/>
    <property type="molecule type" value="Genomic_DNA"/>
</dbReference>
<evidence type="ECO:0000313" key="1">
    <source>
        <dbReference type="EMBL" id="QJA87300.1"/>
    </source>
</evidence>
<sequence>MSMNPATFLKNCDRIITGQGFKRIIPGITLASLRTSGGLDLEASTSMKRASLETHFEGVASAAGETDGGSLQFVIPRDYDQTVDKLKVRFLAQSAGTDTPTIDAALYRKRAGVAISTDLNPTISAAINSATDLADWVEINCDSLSLRPGDAIHMDLTFGTHTSHDANIYALEVEYHSDLVYYDSTDRS</sequence>
<name>A0A6M3KZ68_9ZZZZ</name>
<gene>
    <name evidence="1" type="ORF">MM415B03021_0006</name>
</gene>